<protein>
    <submittedName>
        <fullName evidence="2">S-adenosyl-L-methionine-dependent methyltransferase</fullName>
    </submittedName>
</protein>
<dbReference type="InterPro" id="IPR013216">
    <property type="entry name" value="Methyltransf_11"/>
</dbReference>
<gene>
    <name evidence="2" type="ORF">DM01DRAFT_1331649</name>
</gene>
<name>A0A1X2GW27_9FUNG</name>
<dbReference type="Proteomes" id="UP000242146">
    <property type="component" value="Unassembled WGS sequence"/>
</dbReference>
<dbReference type="OrthoDB" id="61390at2759"/>
<dbReference type="SUPFAM" id="SSF53335">
    <property type="entry name" value="S-adenosyl-L-methionine-dependent methyltransferases"/>
    <property type="match status" value="1"/>
</dbReference>
<keyword evidence="3" id="KW-1185">Reference proteome</keyword>
<organism evidence="2 3">
    <name type="scientific">Hesseltinella vesiculosa</name>
    <dbReference type="NCBI Taxonomy" id="101127"/>
    <lineage>
        <taxon>Eukaryota</taxon>
        <taxon>Fungi</taxon>
        <taxon>Fungi incertae sedis</taxon>
        <taxon>Mucoromycota</taxon>
        <taxon>Mucoromycotina</taxon>
        <taxon>Mucoromycetes</taxon>
        <taxon>Mucorales</taxon>
        <taxon>Cunninghamellaceae</taxon>
        <taxon>Hesseltinella</taxon>
    </lineage>
</organism>
<evidence type="ECO:0000313" key="2">
    <source>
        <dbReference type="EMBL" id="ORX62196.1"/>
    </source>
</evidence>
<dbReference type="Pfam" id="PF08241">
    <property type="entry name" value="Methyltransf_11"/>
    <property type="match status" value="1"/>
</dbReference>
<dbReference type="STRING" id="101127.A0A1X2GW27"/>
<dbReference type="EMBL" id="MCGT01000002">
    <property type="protein sequence ID" value="ORX62196.1"/>
    <property type="molecule type" value="Genomic_DNA"/>
</dbReference>
<evidence type="ECO:0000313" key="3">
    <source>
        <dbReference type="Proteomes" id="UP000242146"/>
    </source>
</evidence>
<dbReference type="GO" id="GO:0008757">
    <property type="term" value="F:S-adenosylmethionine-dependent methyltransferase activity"/>
    <property type="evidence" value="ECO:0007669"/>
    <property type="project" value="InterPro"/>
</dbReference>
<dbReference type="AlphaFoldDB" id="A0A1X2GW27"/>
<keyword evidence="2" id="KW-0489">Methyltransferase</keyword>
<dbReference type="InterPro" id="IPR029063">
    <property type="entry name" value="SAM-dependent_MTases_sf"/>
</dbReference>
<accession>A0A1X2GW27</accession>
<comment type="caution">
    <text evidence="2">The sequence shown here is derived from an EMBL/GenBank/DDBJ whole genome shotgun (WGS) entry which is preliminary data.</text>
</comment>
<evidence type="ECO:0000259" key="1">
    <source>
        <dbReference type="Pfam" id="PF08241"/>
    </source>
</evidence>
<dbReference type="GO" id="GO:0032259">
    <property type="term" value="P:methylation"/>
    <property type="evidence" value="ECO:0007669"/>
    <property type="project" value="UniProtKB-KW"/>
</dbReference>
<dbReference type="Gene3D" id="3.40.50.150">
    <property type="entry name" value="Vaccinia Virus protein VP39"/>
    <property type="match status" value="1"/>
</dbReference>
<reference evidence="2 3" key="1">
    <citation type="submission" date="2016-07" db="EMBL/GenBank/DDBJ databases">
        <title>Pervasive Adenine N6-methylation of Active Genes in Fungi.</title>
        <authorList>
            <consortium name="DOE Joint Genome Institute"/>
            <person name="Mondo S.J."/>
            <person name="Dannebaum R.O."/>
            <person name="Kuo R.C."/>
            <person name="Labutti K."/>
            <person name="Haridas S."/>
            <person name="Kuo A."/>
            <person name="Salamov A."/>
            <person name="Ahrendt S.R."/>
            <person name="Lipzen A."/>
            <person name="Sullivan W."/>
            <person name="Andreopoulos W.B."/>
            <person name="Clum A."/>
            <person name="Lindquist E."/>
            <person name="Daum C."/>
            <person name="Ramamoorthy G.K."/>
            <person name="Gryganskyi A."/>
            <person name="Culley D."/>
            <person name="Magnuson J.K."/>
            <person name="James T.Y."/>
            <person name="O'Malley M.A."/>
            <person name="Stajich J.E."/>
            <person name="Spatafora J.W."/>
            <person name="Visel A."/>
            <person name="Grigoriev I.V."/>
        </authorList>
    </citation>
    <scope>NUCLEOTIDE SEQUENCE [LARGE SCALE GENOMIC DNA]</scope>
    <source>
        <strain evidence="2 3">NRRL 3301</strain>
    </source>
</reference>
<proteinExistence type="predicted"/>
<keyword evidence="2" id="KW-0808">Transferase</keyword>
<sequence>MSKKGITYEKGQWLFSMDRLRLQPDHVQSRVRLLQGSATDLVTALRPDTDLPFDNVLCLDAAYHFNTRALFFRQVTHVLKPGGCLGMYDLILSPSFSTRRSLPWKWRVLAKALDIPLVNWMNQQQYEAQLTQAGFDDVDIELLDPAVVFGGLSAHCFKQLSLVNHWHLGHWTHAAYLRVSGYLFGYLATAECWMPAIITARRPLSAGQSAHADKK</sequence>
<feature type="domain" description="Methyltransferase type 11" evidence="1">
    <location>
        <begin position="23"/>
        <end position="85"/>
    </location>
</feature>